<dbReference type="GO" id="GO:0008955">
    <property type="term" value="F:peptidoglycan glycosyltransferase activity"/>
    <property type="evidence" value="ECO:0007669"/>
    <property type="project" value="UniProtKB-UniRule"/>
</dbReference>
<evidence type="ECO:0000256" key="3">
    <source>
        <dbReference type="ARBA" id="ARBA00022676"/>
    </source>
</evidence>
<keyword evidence="8 11" id="KW-1133">Transmembrane helix</keyword>
<dbReference type="KEGG" id="masz:C9I28_18235"/>
<evidence type="ECO:0000256" key="11">
    <source>
        <dbReference type="HAMAP-Rule" id="MF_02079"/>
    </source>
</evidence>
<protein>
    <recommendedName>
        <fullName evidence="11">Peptidoglycan glycosyltransferase MrdB</fullName>
        <shortName evidence="11">PGT</shortName>
        <ecNumber evidence="11">2.4.99.28</ecNumber>
    </recommendedName>
    <alternativeName>
        <fullName evidence="11">Cell elongation protein RodA</fullName>
    </alternativeName>
    <alternativeName>
        <fullName evidence="11">Cell wall polymerase</fullName>
    </alternativeName>
    <alternativeName>
        <fullName evidence="11">Peptidoglycan polymerase</fullName>
        <shortName evidence="11">PG polymerase</shortName>
    </alternativeName>
</protein>
<feature type="transmembrane region" description="Helical" evidence="11">
    <location>
        <begin position="67"/>
        <end position="89"/>
    </location>
</feature>
<dbReference type="EMBL" id="CP028324">
    <property type="protein sequence ID" value="AVR97364.1"/>
    <property type="molecule type" value="Genomic_DNA"/>
</dbReference>
<keyword evidence="4 11" id="KW-0808">Transferase</keyword>
<name>A0A2R4CCK4_9BURK</name>
<dbReference type="GO" id="GO:0051301">
    <property type="term" value="P:cell division"/>
    <property type="evidence" value="ECO:0007669"/>
    <property type="project" value="InterPro"/>
</dbReference>
<dbReference type="HAMAP" id="MF_02079">
    <property type="entry name" value="PGT_RodA"/>
    <property type="match status" value="1"/>
</dbReference>
<comment type="catalytic activity">
    <reaction evidence="11">
        <text>[GlcNAc-(1-&gt;4)-Mur2Ac(oyl-L-Ala-gamma-D-Glu-L-Lys-D-Ala-D-Ala)](n)-di-trans,octa-cis-undecaprenyl diphosphate + beta-D-GlcNAc-(1-&gt;4)-Mur2Ac(oyl-L-Ala-gamma-D-Glu-L-Lys-D-Ala-D-Ala)-di-trans,octa-cis-undecaprenyl diphosphate = [GlcNAc-(1-&gt;4)-Mur2Ac(oyl-L-Ala-gamma-D-Glu-L-Lys-D-Ala-D-Ala)](n+1)-di-trans,octa-cis-undecaprenyl diphosphate + di-trans,octa-cis-undecaprenyl diphosphate + H(+)</text>
        <dbReference type="Rhea" id="RHEA:23708"/>
        <dbReference type="Rhea" id="RHEA-COMP:9602"/>
        <dbReference type="Rhea" id="RHEA-COMP:9603"/>
        <dbReference type="ChEBI" id="CHEBI:15378"/>
        <dbReference type="ChEBI" id="CHEBI:58405"/>
        <dbReference type="ChEBI" id="CHEBI:60033"/>
        <dbReference type="ChEBI" id="CHEBI:78435"/>
        <dbReference type="EC" id="2.4.99.28"/>
    </reaction>
</comment>
<keyword evidence="14" id="KW-1185">Reference proteome</keyword>
<dbReference type="GO" id="GO:0005886">
    <property type="term" value="C:plasma membrane"/>
    <property type="evidence" value="ECO:0007669"/>
    <property type="project" value="UniProtKB-SubCell"/>
</dbReference>
<evidence type="ECO:0000256" key="12">
    <source>
        <dbReference type="SAM" id="MobiDB-lite"/>
    </source>
</evidence>
<feature type="transmembrane region" description="Helical" evidence="11">
    <location>
        <begin position="352"/>
        <end position="379"/>
    </location>
</feature>
<keyword evidence="11" id="KW-0997">Cell inner membrane</keyword>
<dbReference type="GO" id="GO:0071555">
    <property type="term" value="P:cell wall organization"/>
    <property type="evidence" value="ECO:0007669"/>
    <property type="project" value="UniProtKB-KW"/>
</dbReference>
<keyword evidence="7 11" id="KW-0573">Peptidoglycan synthesis</keyword>
<dbReference type="InterPro" id="IPR018365">
    <property type="entry name" value="Cell_cycle_FtsW-rel_CS"/>
</dbReference>
<evidence type="ECO:0000256" key="1">
    <source>
        <dbReference type="ARBA" id="ARBA00004141"/>
    </source>
</evidence>
<organism evidence="13 14">
    <name type="scientific">Pseudoduganella armeniaca</name>
    <dbReference type="NCBI Taxonomy" id="2072590"/>
    <lineage>
        <taxon>Bacteria</taxon>
        <taxon>Pseudomonadati</taxon>
        <taxon>Pseudomonadota</taxon>
        <taxon>Betaproteobacteria</taxon>
        <taxon>Burkholderiales</taxon>
        <taxon>Oxalobacteraceae</taxon>
        <taxon>Telluria group</taxon>
        <taxon>Pseudoduganella</taxon>
    </lineage>
</organism>
<evidence type="ECO:0000256" key="7">
    <source>
        <dbReference type="ARBA" id="ARBA00022984"/>
    </source>
</evidence>
<feature type="compositionally biased region" description="Basic residues" evidence="12">
    <location>
        <begin position="27"/>
        <end position="37"/>
    </location>
</feature>
<evidence type="ECO:0000256" key="6">
    <source>
        <dbReference type="ARBA" id="ARBA00022960"/>
    </source>
</evidence>
<dbReference type="PANTHER" id="PTHR30474:SF1">
    <property type="entry name" value="PEPTIDOGLYCAN GLYCOSYLTRANSFERASE MRDB"/>
    <property type="match status" value="1"/>
</dbReference>
<dbReference type="GO" id="GO:0015648">
    <property type="term" value="F:lipid-linked peptidoglycan transporter activity"/>
    <property type="evidence" value="ECO:0007669"/>
    <property type="project" value="TreeGrafter"/>
</dbReference>
<reference evidence="13 14" key="1">
    <citation type="submission" date="2018-03" db="EMBL/GenBank/DDBJ databases">
        <title>Massilia armeniaca sp. nov., isolated from desert soil.</title>
        <authorList>
            <person name="Huang H."/>
            <person name="Ren M."/>
        </authorList>
    </citation>
    <scope>NUCLEOTIDE SEQUENCE [LARGE SCALE GENOMIC DNA]</scope>
    <source>
        <strain evidence="13 14">ZMN-3</strain>
    </source>
</reference>
<dbReference type="Proteomes" id="UP000240505">
    <property type="component" value="Chromosome"/>
</dbReference>
<feature type="transmembrane region" description="Helical" evidence="11">
    <location>
        <begin position="385"/>
        <end position="406"/>
    </location>
</feature>
<comment type="function">
    <text evidence="11">Peptidoglycan polymerase that is essential for cell wall elongation.</text>
</comment>
<evidence type="ECO:0000256" key="8">
    <source>
        <dbReference type="ARBA" id="ARBA00022989"/>
    </source>
</evidence>
<evidence type="ECO:0000256" key="9">
    <source>
        <dbReference type="ARBA" id="ARBA00023136"/>
    </source>
</evidence>
<sequence>MASARTPVPTDAARSRQRPLQAPPAVPRHRRCRRHGPAGRAPGLVAGAAVNPPGPWARLRPTLALDLPLLLCIALLLATGLVTVYSAAADFPGRFAAQLRNVGIALGILWLAANVPPRQLMRCAPAVYGIGVLMLLAVQFAGVNKKGATRWLYVGFDFQPSEIMKIAMPLMLAWFFHHYRGAPRMQTFAAAAVLLALPVGLIMKQPDLGTALLVLAAGFYVIVLAGLSWRALLGLAVAGIVAIPLSWPLLHDYQRHRVMTLLNPDADPLGKGFQIKQAGIAIGAGGVSGQGWLAGTQGHLGFVPERSTDFIFSVFAEEFGLAGNCVLLGLYFLLILRGLQITAGAATPFSRLLTGAVTMILFTYAFINIGMVSGIFPVVGVPLPFISYGGTALMTLGLGCGMLMAIRREALALQRGRLG</sequence>
<keyword evidence="10 11" id="KW-0961">Cell wall biogenesis/degradation</keyword>
<dbReference type="AlphaFoldDB" id="A0A2R4CCK4"/>
<evidence type="ECO:0000256" key="10">
    <source>
        <dbReference type="ARBA" id="ARBA00023316"/>
    </source>
</evidence>
<dbReference type="EC" id="2.4.99.28" evidence="11"/>
<proteinExistence type="inferred from homology"/>
<dbReference type="GO" id="GO:0032153">
    <property type="term" value="C:cell division site"/>
    <property type="evidence" value="ECO:0007669"/>
    <property type="project" value="TreeGrafter"/>
</dbReference>
<dbReference type="Pfam" id="PF01098">
    <property type="entry name" value="FTSW_RODA_SPOVE"/>
    <property type="match status" value="1"/>
</dbReference>
<feature type="transmembrane region" description="Helical" evidence="11">
    <location>
        <begin position="209"/>
        <end position="227"/>
    </location>
</feature>
<evidence type="ECO:0000313" key="14">
    <source>
        <dbReference type="Proteomes" id="UP000240505"/>
    </source>
</evidence>
<feature type="transmembrane region" description="Helical" evidence="11">
    <location>
        <begin position="319"/>
        <end position="340"/>
    </location>
</feature>
<dbReference type="InterPro" id="IPR001182">
    <property type="entry name" value="FtsW/RodA"/>
</dbReference>
<feature type="region of interest" description="Disordered" evidence="12">
    <location>
        <begin position="1"/>
        <end position="44"/>
    </location>
</feature>
<feature type="transmembrane region" description="Helical" evidence="11">
    <location>
        <begin position="186"/>
        <end position="203"/>
    </location>
</feature>
<dbReference type="PANTHER" id="PTHR30474">
    <property type="entry name" value="CELL CYCLE PROTEIN"/>
    <property type="match status" value="1"/>
</dbReference>
<dbReference type="GO" id="GO:0008360">
    <property type="term" value="P:regulation of cell shape"/>
    <property type="evidence" value="ECO:0007669"/>
    <property type="project" value="UniProtKB-KW"/>
</dbReference>
<keyword evidence="2 11" id="KW-1003">Cell membrane</keyword>
<dbReference type="InterPro" id="IPR011923">
    <property type="entry name" value="RodA/MrdB"/>
</dbReference>
<dbReference type="NCBIfam" id="TIGR02210">
    <property type="entry name" value="rodA_shape"/>
    <property type="match status" value="1"/>
</dbReference>
<gene>
    <name evidence="11" type="primary">mrdB</name>
    <name evidence="11" type="synonym">rodA</name>
    <name evidence="13" type="ORF">C9I28_18235</name>
</gene>
<feature type="transmembrane region" description="Helical" evidence="11">
    <location>
        <begin position="232"/>
        <end position="250"/>
    </location>
</feature>
<keyword evidence="6 11" id="KW-0133">Cell shape</keyword>
<accession>A0A2R4CCK4</accession>
<evidence type="ECO:0000256" key="4">
    <source>
        <dbReference type="ARBA" id="ARBA00022679"/>
    </source>
</evidence>
<keyword evidence="5 11" id="KW-0812">Transmembrane</keyword>
<dbReference type="GO" id="GO:0009252">
    <property type="term" value="P:peptidoglycan biosynthetic process"/>
    <property type="evidence" value="ECO:0007669"/>
    <property type="project" value="UniProtKB-UniRule"/>
</dbReference>
<comment type="subcellular location">
    <subcellularLocation>
        <location evidence="11">Cell inner membrane</location>
        <topology evidence="11">Multi-pass membrane protein</topology>
    </subcellularLocation>
    <subcellularLocation>
        <location evidence="1">Membrane</location>
        <topology evidence="1">Multi-pass membrane protein</topology>
    </subcellularLocation>
</comment>
<keyword evidence="3 11" id="KW-0328">Glycosyltransferase</keyword>
<comment type="pathway">
    <text evidence="11">Cell wall biogenesis; peptidoglycan biosynthesis.</text>
</comment>
<comment type="similarity">
    <text evidence="11">Belongs to the SEDS family. MrdB/RodA subfamily.</text>
</comment>
<keyword evidence="9 11" id="KW-0472">Membrane</keyword>
<dbReference type="PROSITE" id="PS00428">
    <property type="entry name" value="FTSW_RODA_SPOVE"/>
    <property type="match status" value="1"/>
</dbReference>
<dbReference type="UniPathway" id="UPA00219"/>
<feature type="transmembrane region" description="Helical" evidence="11">
    <location>
        <begin position="125"/>
        <end position="143"/>
    </location>
</feature>
<evidence type="ECO:0000256" key="2">
    <source>
        <dbReference type="ARBA" id="ARBA00022475"/>
    </source>
</evidence>
<evidence type="ECO:0000256" key="5">
    <source>
        <dbReference type="ARBA" id="ARBA00022692"/>
    </source>
</evidence>
<dbReference type="OrthoDB" id="9768187at2"/>
<evidence type="ECO:0000313" key="13">
    <source>
        <dbReference type="EMBL" id="AVR97364.1"/>
    </source>
</evidence>